<protein>
    <recommendedName>
        <fullName evidence="3">Altered inheritance of mitochondria protein 24, mitochondrial</fullName>
    </recommendedName>
</protein>
<comment type="caution">
    <text evidence="1">The sequence shown here is derived from an EMBL/GenBank/DDBJ whole genome shotgun (WGS) entry which is preliminary data.</text>
</comment>
<name>A0ABN9QIN6_9DINO</name>
<evidence type="ECO:0008006" key="3">
    <source>
        <dbReference type="Google" id="ProtNLM"/>
    </source>
</evidence>
<keyword evidence="2" id="KW-1185">Reference proteome</keyword>
<evidence type="ECO:0000313" key="2">
    <source>
        <dbReference type="Proteomes" id="UP001189429"/>
    </source>
</evidence>
<feature type="non-terminal residue" evidence="1">
    <location>
        <position position="151"/>
    </location>
</feature>
<organism evidence="1 2">
    <name type="scientific">Prorocentrum cordatum</name>
    <dbReference type="NCBI Taxonomy" id="2364126"/>
    <lineage>
        <taxon>Eukaryota</taxon>
        <taxon>Sar</taxon>
        <taxon>Alveolata</taxon>
        <taxon>Dinophyceae</taxon>
        <taxon>Prorocentrales</taxon>
        <taxon>Prorocentraceae</taxon>
        <taxon>Prorocentrum</taxon>
    </lineage>
</organism>
<gene>
    <name evidence="1" type="ORF">PCOR1329_LOCUS11407</name>
</gene>
<proteinExistence type="predicted"/>
<evidence type="ECO:0000313" key="1">
    <source>
        <dbReference type="EMBL" id="CAK0804685.1"/>
    </source>
</evidence>
<dbReference type="Proteomes" id="UP001189429">
    <property type="component" value="Unassembled WGS sequence"/>
</dbReference>
<dbReference type="EMBL" id="CAUYUJ010003293">
    <property type="protein sequence ID" value="CAK0804685.1"/>
    <property type="molecule type" value="Genomic_DNA"/>
</dbReference>
<accession>A0ABN9QIN6</accession>
<reference evidence="1" key="1">
    <citation type="submission" date="2023-10" db="EMBL/GenBank/DDBJ databases">
        <authorList>
            <person name="Chen Y."/>
            <person name="Shah S."/>
            <person name="Dougan E. K."/>
            <person name="Thang M."/>
            <person name="Chan C."/>
        </authorList>
    </citation>
    <scope>NUCLEOTIDE SEQUENCE [LARGE SCALE GENOMIC DNA]</scope>
</reference>
<sequence length="151" mass="15858">APAVPIEQHQLCIQKPTTLRTRAMGVLTARGKTLLKARQCRVVLLSAEGAGAHSAAAVRGGDLVAAGSLRCHLPLEGASAELPTLTVKGSGHFSLQCTAATVLTVEAGRPRGRGELCTCMGRRPACLRGCPRVLSWASTGPRWRARAERKG</sequence>
<feature type="non-terminal residue" evidence="1">
    <location>
        <position position="1"/>
    </location>
</feature>